<dbReference type="PANTHER" id="PTHR23055">
    <property type="entry name" value="CALCIUM BINDING PROTEINS"/>
    <property type="match status" value="1"/>
</dbReference>
<dbReference type="GO" id="GO:0005509">
    <property type="term" value="F:calcium ion binding"/>
    <property type="evidence" value="ECO:0007669"/>
    <property type="project" value="InterPro"/>
</dbReference>
<dbReference type="InterPro" id="IPR011992">
    <property type="entry name" value="EF-hand-dom_pair"/>
</dbReference>
<proteinExistence type="predicted"/>
<feature type="domain" description="EF-hand" evidence="4">
    <location>
        <begin position="75"/>
        <end position="103"/>
    </location>
</feature>
<keyword evidence="1" id="KW-0479">Metal-binding</keyword>
<dbReference type="PANTHER" id="PTHR23055:SF60">
    <property type="entry name" value="CALAXIN"/>
    <property type="match status" value="1"/>
</dbReference>
<evidence type="ECO:0000256" key="2">
    <source>
        <dbReference type="ARBA" id="ARBA00022737"/>
    </source>
</evidence>
<accession>A0A3B4GSM4</accession>
<feature type="domain" description="EF-hand" evidence="4">
    <location>
        <begin position="30"/>
        <end position="65"/>
    </location>
</feature>
<dbReference type="Ensembl" id="ENSPNYT00000024895.1">
    <property type="protein sequence ID" value="ENSPNYP00000024296.1"/>
    <property type="gene ID" value="ENSPNYG00000018318.1"/>
</dbReference>
<dbReference type="PROSITE" id="PS50222">
    <property type="entry name" value="EF_HAND_2"/>
    <property type="match status" value="2"/>
</dbReference>
<protein>
    <recommendedName>
        <fullName evidence="4">EF-hand domain-containing protein</fullName>
    </recommendedName>
</protein>
<dbReference type="InterPro" id="IPR028846">
    <property type="entry name" value="Recoverin"/>
</dbReference>
<dbReference type="PROSITE" id="PS00018">
    <property type="entry name" value="EF_HAND_1"/>
    <property type="match status" value="2"/>
</dbReference>
<evidence type="ECO:0000313" key="5">
    <source>
        <dbReference type="Ensembl" id="ENSPNYP00000024296.1"/>
    </source>
</evidence>
<dbReference type="InterPro" id="IPR002048">
    <property type="entry name" value="EF_hand_dom"/>
</dbReference>
<name>A0A3B4GSM4_9CICH</name>
<dbReference type="InterPro" id="IPR018247">
    <property type="entry name" value="EF_Hand_1_Ca_BS"/>
</dbReference>
<dbReference type="AlphaFoldDB" id="A0A3B4GSM4"/>
<evidence type="ECO:0000256" key="3">
    <source>
        <dbReference type="ARBA" id="ARBA00022837"/>
    </source>
</evidence>
<dbReference type="SUPFAM" id="SSF47473">
    <property type="entry name" value="EF-hand"/>
    <property type="match status" value="1"/>
</dbReference>
<dbReference type="Pfam" id="PF13499">
    <property type="entry name" value="EF-hand_7"/>
    <property type="match status" value="1"/>
</dbReference>
<sequence>MVESDNSRRAVHSLDSGRFLSILHSIFGLIDDRITGRVFTTFDKDKDGVVGMEEWIEGTASYLPKTNSYVWHGSDCFSMYDLNGDNAISREEMLNFLKERLIRRPNEDPDEGIKDLVEIILKKMDYDLDANVSFKYFEKVVKDENLFLESFGHCLPDFRVICNEKLFKFQKFKNSQSDSLLFLFFQRVEMFEGSVFQEQMEE</sequence>
<reference evidence="5" key="1">
    <citation type="submission" date="2023-09" db="UniProtKB">
        <authorList>
            <consortium name="Ensembl"/>
        </authorList>
    </citation>
    <scope>IDENTIFICATION</scope>
</reference>
<evidence type="ECO:0000259" key="4">
    <source>
        <dbReference type="PROSITE" id="PS50222"/>
    </source>
</evidence>
<dbReference type="Gene3D" id="1.10.238.10">
    <property type="entry name" value="EF-hand"/>
    <property type="match status" value="1"/>
</dbReference>
<dbReference type="SMART" id="SM00054">
    <property type="entry name" value="EFh"/>
    <property type="match status" value="2"/>
</dbReference>
<dbReference type="GeneTree" id="ENSGT00940000165470"/>
<organism evidence="5">
    <name type="scientific">Pundamilia nyererei</name>
    <dbReference type="NCBI Taxonomy" id="303518"/>
    <lineage>
        <taxon>Eukaryota</taxon>
        <taxon>Metazoa</taxon>
        <taxon>Chordata</taxon>
        <taxon>Craniata</taxon>
        <taxon>Vertebrata</taxon>
        <taxon>Euteleostomi</taxon>
        <taxon>Actinopterygii</taxon>
        <taxon>Neopterygii</taxon>
        <taxon>Teleostei</taxon>
        <taxon>Neoteleostei</taxon>
        <taxon>Acanthomorphata</taxon>
        <taxon>Ovalentaria</taxon>
        <taxon>Cichlomorphae</taxon>
        <taxon>Cichliformes</taxon>
        <taxon>Cichlidae</taxon>
        <taxon>African cichlids</taxon>
        <taxon>Pseudocrenilabrinae</taxon>
        <taxon>Haplochromini</taxon>
        <taxon>Pundamilia</taxon>
    </lineage>
</organism>
<dbReference type="Pfam" id="PF13202">
    <property type="entry name" value="EF-hand_5"/>
    <property type="match status" value="1"/>
</dbReference>
<dbReference type="STRING" id="303518.ENSPNYP00000024296"/>
<keyword evidence="3" id="KW-0106">Calcium</keyword>
<keyword evidence="2" id="KW-0677">Repeat</keyword>
<evidence type="ECO:0000256" key="1">
    <source>
        <dbReference type="ARBA" id="ARBA00022723"/>
    </source>
</evidence>